<evidence type="ECO:0000256" key="1">
    <source>
        <dbReference type="SAM" id="MobiDB-lite"/>
    </source>
</evidence>
<dbReference type="KEGG" id="lcre:Pla8534_23080"/>
<feature type="region of interest" description="Disordered" evidence="1">
    <location>
        <begin position="1"/>
        <end position="31"/>
    </location>
</feature>
<protein>
    <submittedName>
        <fullName evidence="2">Uncharacterized protein</fullName>
    </submittedName>
</protein>
<evidence type="ECO:0000313" key="3">
    <source>
        <dbReference type="Proteomes" id="UP000317648"/>
    </source>
</evidence>
<proteinExistence type="predicted"/>
<dbReference type="Proteomes" id="UP000317648">
    <property type="component" value="Chromosome"/>
</dbReference>
<name>A0A518DRP2_9BACT</name>
<organism evidence="2 3">
    <name type="scientific">Lignipirellula cremea</name>
    <dbReference type="NCBI Taxonomy" id="2528010"/>
    <lineage>
        <taxon>Bacteria</taxon>
        <taxon>Pseudomonadati</taxon>
        <taxon>Planctomycetota</taxon>
        <taxon>Planctomycetia</taxon>
        <taxon>Pirellulales</taxon>
        <taxon>Pirellulaceae</taxon>
        <taxon>Lignipirellula</taxon>
    </lineage>
</organism>
<evidence type="ECO:0000313" key="2">
    <source>
        <dbReference type="EMBL" id="QDU94517.1"/>
    </source>
</evidence>
<sequence>MGWTVSPKAASLREHLQGEKSASPEAEERCLNPECEGKTSLRGLCKSCYAQALKMVKSGDVDWATLEQYGAARPPFKKPRRLTKYARFLATLGFRMEDNQPAAKPVPKKRGPAKN</sequence>
<gene>
    <name evidence="2" type="ORF">Pla8534_23080</name>
</gene>
<accession>A0A518DRP2</accession>
<dbReference type="EMBL" id="CP036433">
    <property type="protein sequence ID" value="QDU94517.1"/>
    <property type="molecule type" value="Genomic_DNA"/>
</dbReference>
<reference evidence="2 3" key="1">
    <citation type="submission" date="2019-02" db="EMBL/GenBank/DDBJ databases">
        <title>Deep-cultivation of Planctomycetes and their phenomic and genomic characterization uncovers novel biology.</title>
        <authorList>
            <person name="Wiegand S."/>
            <person name="Jogler M."/>
            <person name="Boedeker C."/>
            <person name="Pinto D."/>
            <person name="Vollmers J."/>
            <person name="Rivas-Marin E."/>
            <person name="Kohn T."/>
            <person name="Peeters S.H."/>
            <person name="Heuer A."/>
            <person name="Rast P."/>
            <person name="Oberbeckmann S."/>
            <person name="Bunk B."/>
            <person name="Jeske O."/>
            <person name="Meyerdierks A."/>
            <person name="Storesund J.E."/>
            <person name="Kallscheuer N."/>
            <person name="Luecker S."/>
            <person name="Lage O.M."/>
            <person name="Pohl T."/>
            <person name="Merkel B.J."/>
            <person name="Hornburger P."/>
            <person name="Mueller R.-W."/>
            <person name="Bruemmer F."/>
            <person name="Labrenz M."/>
            <person name="Spormann A.M."/>
            <person name="Op den Camp H."/>
            <person name="Overmann J."/>
            <person name="Amann R."/>
            <person name="Jetten M.S.M."/>
            <person name="Mascher T."/>
            <person name="Medema M.H."/>
            <person name="Devos D.P."/>
            <person name="Kaster A.-K."/>
            <person name="Ovreas L."/>
            <person name="Rohde M."/>
            <person name="Galperin M.Y."/>
            <person name="Jogler C."/>
        </authorList>
    </citation>
    <scope>NUCLEOTIDE SEQUENCE [LARGE SCALE GENOMIC DNA]</scope>
    <source>
        <strain evidence="2 3">Pla85_3_4</strain>
    </source>
</reference>
<dbReference type="AlphaFoldDB" id="A0A518DRP2"/>
<keyword evidence="3" id="KW-1185">Reference proteome</keyword>